<dbReference type="InterPro" id="IPR052967">
    <property type="entry name" value="Stress_Response_Assoc"/>
</dbReference>
<dbReference type="OrthoDB" id="2678178at2"/>
<proteinExistence type="predicted"/>
<accession>A0A558AU19</accession>
<feature type="region of interest" description="Disordered" evidence="1">
    <location>
        <begin position="237"/>
        <end position="260"/>
    </location>
</feature>
<feature type="compositionally biased region" description="Basic and acidic residues" evidence="1">
    <location>
        <begin position="237"/>
        <end position="251"/>
    </location>
</feature>
<gene>
    <name evidence="3" type="ORF">FO441_08670</name>
</gene>
<evidence type="ECO:0000256" key="1">
    <source>
        <dbReference type="SAM" id="MobiDB-lite"/>
    </source>
</evidence>
<sequence length="339" mass="37772">MKSIGGLIMRKMETFIDEREVTNRIDQLKSQGVDENNMTLIANRDLNVGGAFGAYSDVNIKSSEGSPWDKVVSFFTGEDTQDQRVNDARLTAEEEESFRQALNENKIILYVDDEPSVGRNTGAVDNSYGDVTGVSEGATAGTAGAFAAADRDRDTSLTDDSYADAGGVSGVADTRTNDDYAATGRDRNTASDEETMALREERLRFEKENVQTGEVDVDKHVETERQEFDVPVERDEVTVERRPVDDKRPADDSAFIEGEDSIRIPVNEERVNVDKESVVSEEVVIKKDKVKDKAHVSEEVRHEEVDIDETSGKDRDGLRDEDETLSDGFRDNQRRDGRI</sequence>
<dbReference type="InterPro" id="IPR019060">
    <property type="entry name" value="DUF2382"/>
</dbReference>
<feature type="compositionally biased region" description="Basic and acidic residues" evidence="1">
    <location>
        <begin position="328"/>
        <end position="339"/>
    </location>
</feature>
<organism evidence="3 4">
    <name type="scientific">Salinicoccus cyprini</name>
    <dbReference type="NCBI Taxonomy" id="2493691"/>
    <lineage>
        <taxon>Bacteria</taxon>
        <taxon>Bacillati</taxon>
        <taxon>Bacillota</taxon>
        <taxon>Bacilli</taxon>
        <taxon>Bacillales</taxon>
        <taxon>Staphylococcaceae</taxon>
        <taxon>Salinicoccus</taxon>
    </lineage>
</organism>
<feature type="compositionally biased region" description="Basic and acidic residues" evidence="1">
    <location>
        <begin position="184"/>
        <end position="193"/>
    </location>
</feature>
<keyword evidence="4" id="KW-1185">Reference proteome</keyword>
<feature type="region of interest" description="Disordered" evidence="1">
    <location>
        <begin position="290"/>
        <end position="339"/>
    </location>
</feature>
<reference evidence="3 4" key="1">
    <citation type="submission" date="2019-07" db="EMBL/GenBank/DDBJ databases">
        <title>Salinicoccus cyprini sp. nov., isolated from gastro-intestinal tract of mirror carp, Cyprinus carpio var. specularis, collected from Gobind Sagar Reservoir, Himachal Pradesh, India.</title>
        <authorList>
            <person name="Talwar C."/>
            <person name="Singh A.K."/>
            <person name="Lal R."/>
            <person name="Negi R.K."/>
        </authorList>
    </citation>
    <scope>NUCLEOTIDE SEQUENCE [LARGE SCALE GENOMIC DNA]</scope>
    <source>
        <strain evidence="3 4">CT19</strain>
    </source>
</reference>
<evidence type="ECO:0000313" key="4">
    <source>
        <dbReference type="Proteomes" id="UP000315103"/>
    </source>
</evidence>
<comment type="caution">
    <text evidence="3">The sequence shown here is derived from an EMBL/GenBank/DDBJ whole genome shotgun (WGS) entry which is preliminary data.</text>
</comment>
<dbReference type="EMBL" id="VMSJ01000003">
    <property type="protein sequence ID" value="TVT27770.1"/>
    <property type="molecule type" value="Genomic_DNA"/>
</dbReference>
<feature type="compositionally biased region" description="Basic and acidic residues" evidence="1">
    <location>
        <begin position="290"/>
        <end position="318"/>
    </location>
</feature>
<dbReference type="PANTHER" id="PTHR38463:SF1">
    <property type="entry name" value="STRESS RESPONSE PROTEIN YSNF"/>
    <property type="match status" value="1"/>
</dbReference>
<evidence type="ECO:0000259" key="2">
    <source>
        <dbReference type="Pfam" id="PF09557"/>
    </source>
</evidence>
<dbReference type="Proteomes" id="UP000315103">
    <property type="component" value="Unassembled WGS sequence"/>
</dbReference>
<evidence type="ECO:0000313" key="3">
    <source>
        <dbReference type="EMBL" id="TVT27770.1"/>
    </source>
</evidence>
<dbReference type="AlphaFoldDB" id="A0A558AU19"/>
<feature type="region of interest" description="Disordered" evidence="1">
    <location>
        <begin position="149"/>
        <end position="193"/>
    </location>
</feature>
<dbReference type="Pfam" id="PF09557">
    <property type="entry name" value="DUF2382"/>
    <property type="match status" value="1"/>
</dbReference>
<dbReference type="NCBIfam" id="TIGR02271">
    <property type="entry name" value="YsnF/AvaK domain"/>
    <property type="match status" value="1"/>
</dbReference>
<protein>
    <submittedName>
        <fullName evidence="3">YsnF/AvaK domain-containing protein</fullName>
    </submittedName>
</protein>
<dbReference type="PANTHER" id="PTHR38463">
    <property type="entry name" value="STRESS RESPONSE PROTEIN YSNF"/>
    <property type="match status" value="1"/>
</dbReference>
<feature type="domain" description="DUF2382" evidence="2">
    <location>
        <begin position="196"/>
        <end position="307"/>
    </location>
</feature>
<name>A0A558AU19_9STAP</name>